<accession>A0A0C9XEH1</accession>
<proteinExistence type="predicted"/>
<evidence type="ECO:0000313" key="2">
    <source>
        <dbReference type="EMBL" id="KIJ94522.1"/>
    </source>
</evidence>
<dbReference type="EMBL" id="KN838789">
    <property type="protein sequence ID" value="KIJ94522.1"/>
    <property type="molecule type" value="Genomic_DNA"/>
</dbReference>
<sequence length="206" mass="23862">MGRDVLQYPPEVRLRYPPGIRRSHGIEYTTPSWVQPRRPDWVRPHPPSWAETQAEKDDGSLLPVRRSRRRQKSRCETLPPLETRARFLAGASPLFVESGSRLRNGSDILLAPRLRTVSSMQGTIGHEHTEYIILKESTRSTQLEDRHEVEHDSPFCDFSRLMQALKSHFLERPKSGSVPPPLVMTVHFPHDKPSDPYHYTLSDLWR</sequence>
<keyword evidence="3" id="KW-1185">Reference proteome</keyword>
<name>A0A0C9XEH1_9AGAR</name>
<dbReference type="AlphaFoldDB" id="A0A0C9XEH1"/>
<organism evidence="2 3">
    <name type="scientific">Laccaria amethystina LaAM-08-1</name>
    <dbReference type="NCBI Taxonomy" id="1095629"/>
    <lineage>
        <taxon>Eukaryota</taxon>
        <taxon>Fungi</taxon>
        <taxon>Dikarya</taxon>
        <taxon>Basidiomycota</taxon>
        <taxon>Agaricomycotina</taxon>
        <taxon>Agaricomycetes</taxon>
        <taxon>Agaricomycetidae</taxon>
        <taxon>Agaricales</taxon>
        <taxon>Agaricineae</taxon>
        <taxon>Hydnangiaceae</taxon>
        <taxon>Laccaria</taxon>
    </lineage>
</organism>
<protein>
    <submittedName>
        <fullName evidence="2">Uncharacterized protein</fullName>
    </submittedName>
</protein>
<reference evidence="3" key="2">
    <citation type="submission" date="2015-01" db="EMBL/GenBank/DDBJ databases">
        <title>Evolutionary Origins and Diversification of the Mycorrhizal Mutualists.</title>
        <authorList>
            <consortium name="DOE Joint Genome Institute"/>
            <consortium name="Mycorrhizal Genomics Consortium"/>
            <person name="Kohler A."/>
            <person name="Kuo A."/>
            <person name="Nagy L.G."/>
            <person name="Floudas D."/>
            <person name="Copeland A."/>
            <person name="Barry K.W."/>
            <person name="Cichocki N."/>
            <person name="Veneault-Fourrey C."/>
            <person name="LaButti K."/>
            <person name="Lindquist E.A."/>
            <person name="Lipzen A."/>
            <person name="Lundell T."/>
            <person name="Morin E."/>
            <person name="Murat C."/>
            <person name="Riley R."/>
            <person name="Ohm R."/>
            <person name="Sun H."/>
            <person name="Tunlid A."/>
            <person name="Henrissat B."/>
            <person name="Grigoriev I.V."/>
            <person name="Hibbett D.S."/>
            <person name="Martin F."/>
        </authorList>
    </citation>
    <scope>NUCLEOTIDE SEQUENCE [LARGE SCALE GENOMIC DNA]</scope>
    <source>
        <strain evidence="3">LaAM-08-1</strain>
    </source>
</reference>
<dbReference type="Proteomes" id="UP000054477">
    <property type="component" value="Unassembled WGS sequence"/>
</dbReference>
<evidence type="ECO:0000313" key="3">
    <source>
        <dbReference type="Proteomes" id="UP000054477"/>
    </source>
</evidence>
<gene>
    <name evidence="2" type="ORF">K443DRAFT_683684</name>
</gene>
<evidence type="ECO:0000256" key="1">
    <source>
        <dbReference type="SAM" id="MobiDB-lite"/>
    </source>
</evidence>
<reference evidence="2 3" key="1">
    <citation type="submission" date="2014-04" db="EMBL/GenBank/DDBJ databases">
        <authorList>
            <consortium name="DOE Joint Genome Institute"/>
            <person name="Kuo A."/>
            <person name="Kohler A."/>
            <person name="Nagy L.G."/>
            <person name="Floudas D."/>
            <person name="Copeland A."/>
            <person name="Barry K.W."/>
            <person name="Cichocki N."/>
            <person name="Veneault-Fourrey C."/>
            <person name="LaButti K."/>
            <person name="Lindquist E.A."/>
            <person name="Lipzen A."/>
            <person name="Lundell T."/>
            <person name="Morin E."/>
            <person name="Murat C."/>
            <person name="Sun H."/>
            <person name="Tunlid A."/>
            <person name="Henrissat B."/>
            <person name="Grigoriev I.V."/>
            <person name="Hibbett D.S."/>
            <person name="Martin F."/>
            <person name="Nordberg H.P."/>
            <person name="Cantor M.N."/>
            <person name="Hua S.X."/>
        </authorList>
    </citation>
    <scope>NUCLEOTIDE SEQUENCE [LARGE SCALE GENOMIC DNA]</scope>
    <source>
        <strain evidence="2 3">LaAM-08-1</strain>
    </source>
</reference>
<feature type="region of interest" description="Disordered" evidence="1">
    <location>
        <begin position="37"/>
        <end position="59"/>
    </location>
</feature>
<dbReference type="HOGENOM" id="CLU_1332106_0_0_1"/>